<evidence type="ECO:0000256" key="9">
    <source>
        <dbReference type="ARBA" id="ARBA00023136"/>
    </source>
</evidence>
<evidence type="ECO:0000256" key="1">
    <source>
        <dbReference type="ARBA" id="ARBA00001971"/>
    </source>
</evidence>
<evidence type="ECO:0000256" key="2">
    <source>
        <dbReference type="ARBA" id="ARBA00004370"/>
    </source>
</evidence>
<keyword evidence="6 11" id="KW-0560">Oxidoreductase</keyword>
<dbReference type="AlphaFoldDB" id="A0A9D3RUE9"/>
<dbReference type="PRINTS" id="PR00385">
    <property type="entry name" value="P450"/>
</dbReference>
<evidence type="ECO:0000256" key="7">
    <source>
        <dbReference type="ARBA" id="ARBA00023004"/>
    </source>
</evidence>
<keyword evidence="7 10" id="KW-0408">Iron</keyword>
<dbReference type="GO" id="GO:0005737">
    <property type="term" value="C:cytoplasm"/>
    <property type="evidence" value="ECO:0007669"/>
    <property type="project" value="TreeGrafter"/>
</dbReference>
<dbReference type="PROSITE" id="PS00086">
    <property type="entry name" value="CYTOCHROME_P450"/>
    <property type="match status" value="1"/>
</dbReference>
<keyword evidence="8 11" id="KW-0503">Monooxygenase</keyword>
<dbReference type="GO" id="GO:0005506">
    <property type="term" value="F:iron ion binding"/>
    <property type="evidence" value="ECO:0007669"/>
    <property type="project" value="InterPro"/>
</dbReference>
<dbReference type="EMBL" id="JAFIRN010000011">
    <property type="protein sequence ID" value="KAG5839937.1"/>
    <property type="molecule type" value="Genomic_DNA"/>
</dbReference>
<dbReference type="PANTHER" id="PTHR24300:SF319">
    <property type="entry name" value="CYTOCHROME P450, FAMILY 2, SUBFAMILY AC, POLYPEPTIDE 1"/>
    <property type="match status" value="1"/>
</dbReference>
<dbReference type="InterPro" id="IPR017972">
    <property type="entry name" value="Cyt_P450_CS"/>
</dbReference>
<dbReference type="InterPro" id="IPR050182">
    <property type="entry name" value="Cytochrome_P450_fam2"/>
</dbReference>
<evidence type="ECO:0000256" key="3">
    <source>
        <dbReference type="ARBA" id="ARBA00010617"/>
    </source>
</evidence>
<evidence type="ECO:0000256" key="11">
    <source>
        <dbReference type="RuleBase" id="RU000461"/>
    </source>
</evidence>
<name>A0A9D3RUE9_ANGAN</name>
<evidence type="ECO:0000256" key="8">
    <source>
        <dbReference type="ARBA" id="ARBA00023033"/>
    </source>
</evidence>
<dbReference type="FunFam" id="1.10.630.10:FF:000004">
    <property type="entry name" value="cytochrome P450 2D15 isoform X1"/>
    <property type="match status" value="1"/>
</dbReference>
<dbReference type="InterPro" id="IPR001128">
    <property type="entry name" value="Cyt_P450"/>
</dbReference>
<evidence type="ECO:0000256" key="10">
    <source>
        <dbReference type="PIRSR" id="PIRSR602401-1"/>
    </source>
</evidence>
<reference evidence="12" key="1">
    <citation type="submission" date="2021-01" db="EMBL/GenBank/DDBJ databases">
        <title>A chromosome-scale assembly of European eel, Anguilla anguilla.</title>
        <authorList>
            <person name="Henkel C."/>
            <person name="Jong-Raadsen S.A."/>
            <person name="Dufour S."/>
            <person name="Weltzien F.-A."/>
            <person name="Palstra A.P."/>
            <person name="Pelster B."/>
            <person name="Spaink H.P."/>
            <person name="Van Den Thillart G.E."/>
            <person name="Jansen H."/>
            <person name="Zahm M."/>
            <person name="Klopp C."/>
            <person name="Cedric C."/>
            <person name="Louis A."/>
            <person name="Berthelot C."/>
            <person name="Parey E."/>
            <person name="Roest Crollius H."/>
            <person name="Montfort J."/>
            <person name="Robinson-Rechavi M."/>
            <person name="Bucao C."/>
            <person name="Bouchez O."/>
            <person name="Gislard M."/>
            <person name="Lluch J."/>
            <person name="Milhes M."/>
            <person name="Lampietro C."/>
            <person name="Lopez Roques C."/>
            <person name="Donnadieu C."/>
            <person name="Braasch I."/>
            <person name="Desvignes T."/>
            <person name="Postlethwait J."/>
            <person name="Bobe J."/>
            <person name="Guiguen Y."/>
            <person name="Dirks R."/>
        </authorList>
    </citation>
    <scope>NUCLEOTIDE SEQUENCE</scope>
    <source>
        <strain evidence="12">Tag_6206</strain>
        <tissue evidence="12">Liver</tissue>
    </source>
</reference>
<keyword evidence="5 10" id="KW-0479">Metal-binding</keyword>
<dbReference type="InterPro" id="IPR036396">
    <property type="entry name" value="Cyt_P450_sf"/>
</dbReference>
<dbReference type="GO" id="GO:0006805">
    <property type="term" value="P:xenobiotic metabolic process"/>
    <property type="evidence" value="ECO:0007669"/>
    <property type="project" value="TreeGrafter"/>
</dbReference>
<sequence>MFSSGPGLAIDPTWVLGSCKGILIGRELKVEHEKSSRVNNVRETIQRCAMVVLELVAQIPLPLMLFGVASLLYVLYLFSSTPGCAKCPPGPRPLPLLGNLLHLDLTRFNICTHELSKKYGSVFTVHLGPKKVVIVTGYKAVKQVLLSPSEFQEKDMLVIFREMFHGQGVLFANGKSWKAMKHFCLGSLRNFGMGKAAGEEVIIKECNHFIEVLEKFKGEPFDVELLDASVSNIICTILFGDRFDDADPTLREMLAYLKQTIDLISSAEIQLHSVFPWLSWCGGLLLRNRSEALKNYRFCTEKMKVLVGQFKDTFSPQDCRGIVDDFLLQQLKESDQPSSYFSNGNLLGIIRDMFVAGTETTYISLVWGLILMAKYPDIQDRVQEELSQVIGHREPRLKDQKNLPYTNAVIHEIQRFGSPISMITRTTSFDVTFQGYLIEKGTKTLLSLESVLRDEDEWETPHSFNPGHFLDEKGCFTRRDALLNFSVGHRACPGESLAKMELFLFFTFLLQRFRFSPPPGVSQDALDLNPVACFIKKPSTHRLCARTSA</sequence>
<comment type="subcellular location">
    <subcellularLocation>
        <location evidence="2">Membrane</location>
    </subcellularLocation>
</comment>
<organism evidence="12 13">
    <name type="scientific">Anguilla anguilla</name>
    <name type="common">European freshwater eel</name>
    <name type="synonym">Muraena anguilla</name>
    <dbReference type="NCBI Taxonomy" id="7936"/>
    <lineage>
        <taxon>Eukaryota</taxon>
        <taxon>Metazoa</taxon>
        <taxon>Chordata</taxon>
        <taxon>Craniata</taxon>
        <taxon>Vertebrata</taxon>
        <taxon>Euteleostomi</taxon>
        <taxon>Actinopterygii</taxon>
        <taxon>Neopterygii</taxon>
        <taxon>Teleostei</taxon>
        <taxon>Anguilliformes</taxon>
        <taxon>Anguillidae</taxon>
        <taxon>Anguilla</taxon>
    </lineage>
</organism>
<dbReference type="PRINTS" id="PR00463">
    <property type="entry name" value="EP450I"/>
</dbReference>
<evidence type="ECO:0000256" key="6">
    <source>
        <dbReference type="ARBA" id="ARBA00023002"/>
    </source>
</evidence>
<comment type="similarity">
    <text evidence="3 11">Belongs to the cytochrome P450 family.</text>
</comment>
<comment type="caution">
    <text evidence="12">The sequence shown here is derived from an EMBL/GenBank/DDBJ whole genome shotgun (WGS) entry which is preliminary data.</text>
</comment>
<gene>
    <name evidence="12" type="ORF">ANANG_G00210600</name>
</gene>
<evidence type="ECO:0000256" key="4">
    <source>
        <dbReference type="ARBA" id="ARBA00022617"/>
    </source>
</evidence>
<accession>A0A9D3RUE9</accession>
<keyword evidence="9" id="KW-0472">Membrane</keyword>
<dbReference type="Pfam" id="PF00067">
    <property type="entry name" value="p450"/>
    <property type="match status" value="1"/>
</dbReference>
<keyword evidence="4 10" id="KW-0349">Heme</keyword>
<dbReference type="InterPro" id="IPR002401">
    <property type="entry name" value="Cyt_P450_E_grp-I"/>
</dbReference>
<evidence type="ECO:0000313" key="13">
    <source>
        <dbReference type="Proteomes" id="UP001044222"/>
    </source>
</evidence>
<keyword evidence="13" id="KW-1185">Reference proteome</keyword>
<proteinExistence type="inferred from homology"/>
<dbReference type="GO" id="GO:0006082">
    <property type="term" value="P:organic acid metabolic process"/>
    <property type="evidence" value="ECO:0007669"/>
    <property type="project" value="TreeGrafter"/>
</dbReference>
<dbReference type="GO" id="GO:0016712">
    <property type="term" value="F:oxidoreductase activity, acting on paired donors, with incorporation or reduction of molecular oxygen, reduced flavin or flavoprotein as one donor, and incorporation of one atom of oxygen"/>
    <property type="evidence" value="ECO:0007669"/>
    <property type="project" value="TreeGrafter"/>
</dbReference>
<dbReference type="Gene3D" id="1.10.630.10">
    <property type="entry name" value="Cytochrome P450"/>
    <property type="match status" value="1"/>
</dbReference>
<dbReference type="PANTHER" id="PTHR24300">
    <property type="entry name" value="CYTOCHROME P450 508A4-RELATED"/>
    <property type="match status" value="1"/>
</dbReference>
<protein>
    <submittedName>
        <fullName evidence="12">Uncharacterized protein</fullName>
    </submittedName>
</protein>
<comment type="cofactor">
    <cofactor evidence="1 10">
        <name>heme</name>
        <dbReference type="ChEBI" id="CHEBI:30413"/>
    </cofactor>
</comment>
<dbReference type="GO" id="GO:0016020">
    <property type="term" value="C:membrane"/>
    <property type="evidence" value="ECO:0007669"/>
    <property type="project" value="UniProtKB-SubCell"/>
</dbReference>
<feature type="binding site" description="axial binding residue" evidence="10">
    <location>
        <position position="492"/>
    </location>
    <ligand>
        <name>heme</name>
        <dbReference type="ChEBI" id="CHEBI:30413"/>
    </ligand>
    <ligandPart>
        <name>Fe</name>
        <dbReference type="ChEBI" id="CHEBI:18248"/>
    </ligandPart>
</feature>
<evidence type="ECO:0000256" key="5">
    <source>
        <dbReference type="ARBA" id="ARBA00022723"/>
    </source>
</evidence>
<dbReference type="SUPFAM" id="SSF48264">
    <property type="entry name" value="Cytochrome P450"/>
    <property type="match status" value="1"/>
</dbReference>
<dbReference type="GO" id="GO:0020037">
    <property type="term" value="F:heme binding"/>
    <property type="evidence" value="ECO:0007669"/>
    <property type="project" value="InterPro"/>
</dbReference>
<evidence type="ECO:0000313" key="12">
    <source>
        <dbReference type="EMBL" id="KAG5839937.1"/>
    </source>
</evidence>
<dbReference type="Proteomes" id="UP001044222">
    <property type="component" value="Chromosome 11"/>
</dbReference>